<reference evidence="1" key="1">
    <citation type="submission" date="2018-02" db="EMBL/GenBank/DDBJ databases">
        <title>Rhizophora mucronata_Transcriptome.</title>
        <authorList>
            <person name="Meera S.P."/>
            <person name="Sreeshan A."/>
            <person name="Augustine A."/>
        </authorList>
    </citation>
    <scope>NUCLEOTIDE SEQUENCE</scope>
    <source>
        <tissue evidence="1">Leaf</tissue>
    </source>
</reference>
<dbReference type="EMBL" id="GGEC01001402">
    <property type="protein sequence ID" value="MBW81885.1"/>
    <property type="molecule type" value="Transcribed_RNA"/>
</dbReference>
<sequence length="56" mass="6408">MVNVIWRRSRPPGHEPNVQIGDFEVKWDYDPVCKRRQYGMQSGECSNCPSLCLGPA</sequence>
<proteinExistence type="predicted"/>
<dbReference type="AlphaFoldDB" id="A0A2P2IL12"/>
<organism evidence="1">
    <name type="scientific">Rhizophora mucronata</name>
    <name type="common">Asiatic mangrove</name>
    <dbReference type="NCBI Taxonomy" id="61149"/>
    <lineage>
        <taxon>Eukaryota</taxon>
        <taxon>Viridiplantae</taxon>
        <taxon>Streptophyta</taxon>
        <taxon>Embryophyta</taxon>
        <taxon>Tracheophyta</taxon>
        <taxon>Spermatophyta</taxon>
        <taxon>Magnoliopsida</taxon>
        <taxon>eudicotyledons</taxon>
        <taxon>Gunneridae</taxon>
        <taxon>Pentapetalae</taxon>
        <taxon>rosids</taxon>
        <taxon>fabids</taxon>
        <taxon>Malpighiales</taxon>
        <taxon>Rhizophoraceae</taxon>
        <taxon>Rhizophora</taxon>
    </lineage>
</organism>
<name>A0A2P2IL12_RHIMU</name>
<protein>
    <submittedName>
        <fullName evidence="1">Uncharacterized protein</fullName>
    </submittedName>
</protein>
<evidence type="ECO:0000313" key="1">
    <source>
        <dbReference type="EMBL" id="MBW81885.1"/>
    </source>
</evidence>
<accession>A0A2P2IL12</accession>